<dbReference type="InterPro" id="IPR036890">
    <property type="entry name" value="HATPase_C_sf"/>
</dbReference>
<dbReference type="PROSITE" id="PS50885">
    <property type="entry name" value="HAMP"/>
    <property type="match status" value="1"/>
</dbReference>
<dbReference type="Pfam" id="PF02518">
    <property type="entry name" value="HATPase_c"/>
    <property type="match status" value="1"/>
</dbReference>
<comment type="subcellular location">
    <subcellularLocation>
        <location evidence="2">Cell membrane</location>
        <topology evidence="2">Multi-pass membrane protein</topology>
    </subcellularLocation>
</comment>
<reference evidence="13 14" key="1">
    <citation type="submission" date="2019-01" db="EMBL/GenBank/DDBJ databases">
        <title>Genomic insights into a novel species Rhodoferax sp.</title>
        <authorList>
            <person name="Jin L."/>
        </authorList>
    </citation>
    <scope>NUCLEOTIDE SEQUENCE [LARGE SCALE GENOMIC DNA]</scope>
    <source>
        <strain evidence="13 14">CHu59-6-5</strain>
    </source>
</reference>
<dbReference type="EMBL" id="CP035503">
    <property type="protein sequence ID" value="QDL39554.1"/>
    <property type="molecule type" value="Genomic_DNA"/>
</dbReference>
<evidence type="ECO:0000259" key="11">
    <source>
        <dbReference type="PROSITE" id="PS50109"/>
    </source>
</evidence>
<feature type="domain" description="Histidine kinase" evidence="11">
    <location>
        <begin position="229"/>
        <end position="434"/>
    </location>
</feature>
<dbReference type="SUPFAM" id="SSF158472">
    <property type="entry name" value="HAMP domain-like"/>
    <property type="match status" value="1"/>
</dbReference>
<evidence type="ECO:0000313" key="13">
    <source>
        <dbReference type="EMBL" id="QDL39554.1"/>
    </source>
</evidence>
<keyword evidence="10" id="KW-0812">Transmembrane</keyword>
<feature type="transmembrane region" description="Helical" evidence="10">
    <location>
        <begin position="148"/>
        <end position="168"/>
    </location>
</feature>
<dbReference type="Proteomes" id="UP000316798">
    <property type="component" value="Chromosome"/>
</dbReference>
<dbReference type="CDD" id="cd06225">
    <property type="entry name" value="HAMP"/>
    <property type="match status" value="1"/>
</dbReference>
<accession>A0A515DGN4</accession>
<organism evidence="13 14">
    <name type="scientific">Rhodoferax sediminis</name>
    <dbReference type="NCBI Taxonomy" id="2509614"/>
    <lineage>
        <taxon>Bacteria</taxon>
        <taxon>Pseudomonadati</taxon>
        <taxon>Pseudomonadota</taxon>
        <taxon>Betaproteobacteria</taxon>
        <taxon>Burkholderiales</taxon>
        <taxon>Comamonadaceae</taxon>
        <taxon>Rhodoferax</taxon>
    </lineage>
</organism>
<dbReference type="GO" id="GO:0000155">
    <property type="term" value="F:phosphorelay sensor kinase activity"/>
    <property type="evidence" value="ECO:0007669"/>
    <property type="project" value="InterPro"/>
</dbReference>
<evidence type="ECO:0000256" key="9">
    <source>
        <dbReference type="ARBA" id="ARBA00022840"/>
    </source>
</evidence>
<feature type="domain" description="HAMP" evidence="12">
    <location>
        <begin position="169"/>
        <end position="221"/>
    </location>
</feature>
<keyword evidence="10" id="KW-0472">Membrane</keyword>
<keyword evidence="14" id="KW-1185">Reference proteome</keyword>
<gene>
    <name evidence="13" type="ORF">EUB48_21155</name>
</gene>
<dbReference type="PRINTS" id="PR00344">
    <property type="entry name" value="BCTRLSENSOR"/>
</dbReference>
<dbReference type="SMART" id="SM00388">
    <property type="entry name" value="HisKA"/>
    <property type="match status" value="1"/>
</dbReference>
<dbReference type="InterPro" id="IPR003660">
    <property type="entry name" value="HAMP_dom"/>
</dbReference>
<dbReference type="InterPro" id="IPR050980">
    <property type="entry name" value="2C_sensor_his_kinase"/>
</dbReference>
<dbReference type="Gene3D" id="3.30.565.10">
    <property type="entry name" value="Histidine kinase-like ATPase, C-terminal domain"/>
    <property type="match status" value="1"/>
</dbReference>
<dbReference type="GO" id="GO:0005886">
    <property type="term" value="C:plasma membrane"/>
    <property type="evidence" value="ECO:0007669"/>
    <property type="project" value="UniProtKB-SubCell"/>
</dbReference>
<dbReference type="InterPro" id="IPR005467">
    <property type="entry name" value="His_kinase_dom"/>
</dbReference>
<evidence type="ECO:0000256" key="2">
    <source>
        <dbReference type="ARBA" id="ARBA00004651"/>
    </source>
</evidence>
<keyword evidence="8 13" id="KW-0418">Kinase</keyword>
<name>A0A515DGN4_9BURK</name>
<dbReference type="SUPFAM" id="SSF47384">
    <property type="entry name" value="Homodimeric domain of signal transducing histidine kinase"/>
    <property type="match status" value="1"/>
</dbReference>
<dbReference type="GO" id="GO:0005524">
    <property type="term" value="F:ATP binding"/>
    <property type="evidence" value="ECO:0007669"/>
    <property type="project" value="UniProtKB-KW"/>
</dbReference>
<sequence length="434" mass="48270">MSHEARHRERRRWRHRWRHSLRARLITVFLLLALAMGLVVIGGMRATFASGWREAGLPLITDYVDRLAAEIGTPPDIARARALTQRLPIAIRIQGPRVNWDSDPERTARRRGDMREGRAPEVLSRLLADGHRVSFSLDTPSWQNAPHGIGWITLALLLALIVGAYSYVRRLLRPLDDIRAGAERFGGGQFDRPIPLRRKDELGDLAQRINTMAHDIEGMLDAKRALLLALSHELRSPLTRARLNAELLPDTPDSAPERSALLRDLNEMRDLISDLLESERLASAHASLQREPVDLAALVREVVSEQAAGAAVQLDLPDALPPRSLDRTRVRLLVRNLLDNALRYSLGAPQPPRISLRTEGRGVLIEVRDFGPGVDAAQLEHLTEPFYRTDSARQRATGGVGLGMYLCRLVAEAHGGTLEVRNAQPGLVVTALLL</sequence>
<dbReference type="InterPro" id="IPR004358">
    <property type="entry name" value="Sig_transdc_His_kin-like_C"/>
</dbReference>
<evidence type="ECO:0000256" key="10">
    <source>
        <dbReference type="SAM" id="Phobius"/>
    </source>
</evidence>
<keyword evidence="5" id="KW-0597">Phosphoprotein</keyword>
<protein>
    <recommendedName>
        <fullName evidence="3">histidine kinase</fullName>
        <ecNumber evidence="3">2.7.13.3</ecNumber>
    </recommendedName>
</protein>
<dbReference type="SUPFAM" id="SSF55874">
    <property type="entry name" value="ATPase domain of HSP90 chaperone/DNA topoisomerase II/histidine kinase"/>
    <property type="match status" value="1"/>
</dbReference>
<dbReference type="KEGG" id="rhf:EUB48_21155"/>
<evidence type="ECO:0000256" key="7">
    <source>
        <dbReference type="ARBA" id="ARBA00022741"/>
    </source>
</evidence>
<evidence type="ECO:0000313" key="14">
    <source>
        <dbReference type="Proteomes" id="UP000316798"/>
    </source>
</evidence>
<evidence type="ECO:0000256" key="8">
    <source>
        <dbReference type="ARBA" id="ARBA00022777"/>
    </source>
</evidence>
<feature type="transmembrane region" description="Helical" evidence="10">
    <location>
        <begin position="21"/>
        <end position="44"/>
    </location>
</feature>
<keyword evidence="7" id="KW-0547">Nucleotide-binding</keyword>
<evidence type="ECO:0000256" key="3">
    <source>
        <dbReference type="ARBA" id="ARBA00012438"/>
    </source>
</evidence>
<dbReference type="SMART" id="SM00304">
    <property type="entry name" value="HAMP"/>
    <property type="match status" value="1"/>
</dbReference>
<proteinExistence type="predicted"/>
<keyword evidence="9" id="KW-0067">ATP-binding</keyword>
<dbReference type="AlphaFoldDB" id="A0A515DGN4"/>
<dbReference type="PANTHER" id="PTHR44936">
    <property type="entry name" value="SENSOR PROTEIN CREC"/>
    <property type="match status" value="1"/>
</dbReference>
<evidence type="ECO:0000256" key="6">
    <source>
        <dbReference type="ARBA" id="ARBA00022679"/>
    </source>
</evidence>
<dbReference type="Gene3D" id="1.10.287.130">
    <property type="match status" value="1"/>
</dbReference>
<dbReference type="PROSITE" id="PS50109">
    <property type="entry name" value="HIS_KIN"/>
    <property type="match status" value="1"/>
</dbReference>
<evidence type="ECO:0000256" key="5">
    <source>
        <dbReference type="ARBA" id="ARBA00022553"/>
    </source>
</evidence>
<keyword evidence="4" id="KW-1003">Cell membrane</keyword>
<dbReference type="CDD" id="cd00082">
    <property type="entry name" value="HisKA"/>
    <property type="match status" value="1"/>
</dbReference>
<dbReference type="CDD" id="cd00075">
    <property type="entry name" value="HATPase"/>
    <property type="match status" value="1"/>
</dbReference>
<dbReference type="Gene3D" id="1.10.8.500">
    <property type="entry name" value="HAMP domain in histidine kinase"/>
    <property type="match status" value="1"/>
</dbReference>
<evidence type="ECO:0000256" key="4">
    <source>
        <dbReference type="ARBA" id="ARBA00022475"/>
    </source>
</evidence>
<dbReference type="EC" id="2.7.13.3" evidence="3"/>
<dbReference type="Pfam" id="PF00672">
    <property type="entry name" value="HAMP"/>
    <property type="match status" value="1"/>
</dbReference>
<evidence type="ECO:0000259" key="12">
    <source>
        <dbReference type="PROSITE" id="PS50885"/>
    </source>
</evidence>
<dbReference type="PANTHER" id="PTHR44936:SF10">
    <property type="entry name" value="SENSOR PROTEIN RSTB"/>
    <property type="match status" value="1"/>
</dbReference>
<keyword evidence="6" id="KW-0808">Transferase</keyword>
<dbReference type="InterPro" id="IPR003661">
    <property type="entry name" value="HisK_dim/P_dom"/>
</dbReference>
<dbReference type="OrthoDB" id="9804645at2"/>
<dbReference type="SMART" id="SM00387">
    <property type="entry name" value="HATPase_c"/>
    <property type="match status" value="1"/>
</dbReference>
<comment type="catalytic activity">
    <reaction evidence="1">
        <text>ATP + protein L-histidine = ADP + protein N-phospho-L-histidine.</text>
        <dbReference type="EC" id="2.7.13.3"/>
    </reaction>
</comment>
<dbReference type="InterPro" id="IPR003594">
    <property type="entry name" value="HATPase_dom"/>
</dbReference>
<evidence type="ECO:0000256" key="1">
    <source>
        <dbReference type="ARBA" id="ARBA00000085"/>
    </source>
</evidence>
<dbReference type="RefSeq" id="WP_142821018.1">
    <property type="nucleotide sequence ID" value="NZ_CP035503.1"/>
</dbReference>
<keyword evidence="10" id="KW-1133">Transmembrane helix</keyword>
<dbReference type="InterPro" id="IPR036097">
    <property type="entry name" value="HisK_dim/P_sf"/>
</dbReference>
<dbReference type="Pfam" id="PF00512">
    <property type="entry name" value="HisKA"/>
    <property type="match status" value="1"/>
</dbReference>